<dbReference type="Proteomes" id="UP000093366">
    <property type="component" value="Unassembled WGS sequence"/>
</dbReference>
<name>A0A1C0TQQ6_9GAMM</name>
<dbReference type="EMBL" id="MAUJ01000003">
    <property type="protein sequence ID" value="OCQ21274.1"/>
    <property type="molecule type" value="Genomic_DNA"/>
</dbReference>
<protein>
    <recommendedName>
        <fullName evidence="3">Lipoprotein</fullName>
    </recommendedName>
</protein>
<proteinExistence type="predicted"/>
<dbReference type="AlphaFoldDB" id="A0A1C0TQQ6"/>
<organism evidence="1 2">
    <name type="scientific">Pseudoalteromonas luteoviolacea</name>
    <dbReference type="NCBI Taxonomy" id="43657"/>
    <lineage>
        <taxon>Bacteria</taxon>
        <taxon>Pseudomonadati</taxon>
        <taxon>Pseudomonadota</taxon>
        <taxon>Gammaproteobacteria</taxon>
        <taxon>Alteromonadales</taxon>
        <taxon>Pseudoalteromonadaceae</taxon>
        <taxon>Pseudoalteromonas</taxon>
    </lineage>
</organism>
<reference evidence="2" key="1">
    <citation type="submission" date="2016-07" db="EMBL/GenBank/DDBJ databases">
        <authorList>
            <person name="Florea S."/>
            <person name="Webb J.S."/>
            <person name="Jaromczyk J."/>
            <person name="Schardl C.L."/>
        </authorList>
    </citation>
    <scope>NUCLEOTIDE SEQUENCE [LARGE SCALE GENOMIC DNA]</scope>
    <source>
        <strain evidence="2">IPB1</strain>
    </source>
</reference>
<comment type="caution">
    <text evidence="1">The sequence shown here is derived from an EMBL/GenBank/DDBJ whole genome shotgun (WGS) entry which is preliminary data.</text>
</comment>
<dbReference type="RefSeq" id="WP_065790642.1">
    <property type="nucleotide sequence ID" value="NZ_MAUJ01000003.1"/>
</dbReference>
<evidence type="ECO:0008006" key="3">
    <source>
        <dbReference type="Google" id="ProtNLM"/>
    </source>
</evidence>
<evidence type="ECO:0000313" key="1">
    <source>
        <dbReference type="EMBL" id="OCQ21274.1"/>
    </source>
</evidence>
<sequence length="229" mass="26144">MIKKHVLIGALTLLMAACQTTQQVSRPTNASDYDQDLSAPKIAGELILVDKKVFEQPEYGASLKYVDESFPADFITVYIYPIAKTSWDDTEEVVTEELQHVMEEIEAAKKLGKYQAVQSITMQMVQFEAKGKKFLGKQAQFIMQLQNGAPYHSEAYVFIAEDKFIKFRLSFPKHTARDNTGIDIVKTVLPDIRVPKESEYMHTLRESHRKEMVQKLMKLLMESAKSDQS</sequence>
<evidence type="ECO:0000313" key="2">
    <source>
        <dbReference type="Proteomes" id="UP000093366"/>
    </source>
</evidence>
<dbReference type="PROSITE" id="PS51257">
    <property type="entry name" value="PROKAR_LIPOPROTEIN"/>
    <property type="match status" value="1"/>
</dbReference>
<accession>A0A1C0TQQ6</accession>
<dbReference type="OrthoDB" id="6321207at2"/>
<gene>
    <name evidence="1" type="ORF">A7985_11650</name>
</gene>